<dbReference type="Proteomes" id="UP001057522">
    <property type="component" value="Unassembled WGS sequence"/>
</dbReference>
<comment type="subcellular location">
    <subcellularLocation>
        <location evidence="7">Cytoplasm</location>
    </subcellularLocation>
</comment>
<evidence type="ECO:0000256" key="6">
    <source>
        <dbReference type="ARBA" id="ARBA00023244"/>
    </source>
</evidence>
<dbReference type="Pfam" id="PF00202">
    <property type="entry name" value="Aminotran_3"/>
    <property type="match status" value="1"/>
</dbReference>
<dbReference type="GO" id="GO:0042286">
    <property type="term" value="F:glutamate-1-semialdehyde 2,1-aminomutase activity"/>
    <property type="evidence" value="ECO:0007669"/>
    <property type="project" value="UniProtKB-EC"/>
</dbReference>
<comment type="similarity">
    <text evidence="3 7">Belongs to the class-III pyridoxal-phosphate-dependent aminotransferase family. HemL subfamily.</text>
</comment>
<comment type="caution">
    <text evidence="8">The sequence shown here is derived from an EMBL/GenBank/DDBJ whole genome shotgun (WGS) entry which is preliminary data.</text>
</comment>
<keyword evidence="5 7" id="KW-0413">Isomerase</keyword>
<feature type="modified residue" description="N6-(pyridoxal phosphate)lysine" evidence="7">
    <location>
        <position position="273"/>
    </location>
</feature>
<gene>
    <name evidence="7 8" type="primary">hemL</name>
    <name evidence="8" type="ORF">NCR95_03980</name>
</gene>
<dbReference type="Gene3D" id="3.90.1150.10">
    <property type="entry name" value="Aspartate Aminotransferase, domain 1"/>
    <property type="match status" value="1"/>
</dbReference>
<evidence type="ECO:0000256" key="2">
    <source>
        <dbReference type="ARBA" id="ARBA00004819"/>
    </source>
</evidence>
<evidence type="ECO:0000256" key="5">
    <source>
        <dbReference type="ARBA" id="ARBA00023235"/>
    </source>
</evidence>
<dbReference type="InterPro" id="IPR004639">
    <property type="entry name" value="4pyrrol_synth_GluAld_NH2Trfase"/>
</dbReference>
<dbReference type="InterPro" id="IPR015424">
    <property type="entry name" value="PyrdxlP-dep_Trfase"/>
</dbReference>
<dbReference type="InterPro" id="IPR005814">
    <property type="entry name" value="Aminotrans_3"/>
</dbReference>
<comment type="catalytic activity">
    <reaction evidence="7">
        <text>(S)-4-amino-5-oxopentanoate = 5-aminolevulinate</text>
        <dbReference type="Rhea" id="RHEA:14265"/>
        <dbReference type="ChEBI" id="CHEBI:57501"/>
        <dbReference type="ChEBI" id="CHEBI:356416"/>
        <dbReference type="EC" id="5.4.3.8"/>
    </reaction>
</comment>
<dbReference type="InterPro" id="IPR015422">
    <property type="entry name" value="PyrdxlP-dep_Trfase_small"/>
</dbReference>
<dbReference type="PANTHER" id="PTHR43713:SF3">
    <property type="entry name" value="GLUTAMATE-1-SEMIALDEHYDE 2,1-AMINOMUTASE 1, CHLOROPLASTIC-RELATED"/>
    <property type="match status" value="1"/>
</dbReference>
<evidence type="ECO:0000313" key="9">
    <source>
        <dbReference type="Proteomes" id="UP001057522"/>
    </source>
</evidence>
<dbReference type="InterPro" id="IPR015421">
    <property type="entry name" value="PyrdxlP-dep_Trfase_major"/>
</dbReference>
<evidence type="ECO:0000313" key="8">
    <source>
        <dbReference type="EMBL" id="MCL9819331.1"/>
    </source>
</evidence>
<dbReference type="NCBIfam" id="NF000818">
    <property type="entry name" value="PRK00062.1"/>
    <property type="match status" value="1"/>
</dbReference>
<dbReference type="InterPro" id="IPR049704">
    <property type="entry name" value="Aminotrans_3_PPA_site"/>
</dbReference>
<comment type="pathway">
    <text evidence="2">Porphyrin-containing compound metabolism; protoporphyrin-IX biosynthesis; 5-aminolevulinate from L-glutamyl-tRNA(Glu): step 2/2.</text>
</comment>
<evidence type="ECO:0000256" key="4">
    <source>
        <dbReference type="ARBA" id="ARBA00022898"/>
    </source>
</evidence>
<dbReference type="NCBIfam" id="TIGR00713">
    <property type="entry name" value="hemL"/>
    <property type="match status" value="1"/>
</dbReference>
<evidence type="ECO:0000256" key="3">
    <source>
        <dbReference type="ARBA" id="ARBA00008981"/>
    </source>
</evidence>
<dbReference type="CDD" id="cd00610">
    <property type="entry name" value="OAT_like"/>
    <property type="match status" value="1"/>
</dbReference>
<dbReference type="PANTHER" id="PTHR43713">
    <property type="entry name" value="GLUTAMATE-1-SEMIALDEHYDE 2,1-AMINOMUTASE"/>
    <property type="match status" value="1"/>
</dbReference>
<reference evidence="8" key="1">
    <citation type="submission" date="2022-06" db="EMBL/GenBank/DDBJ databases">
        <title>Helicobacter colisuis sp. nov.</title>
        <authorList>
            <person name="Papic B."/>
            <person name="Gruntar I."/>
        </authorList>
    </citation>
    <scope>NUCLEOTIDE SEQUENCE</scope>
    <source>
        <strain evidence="8">11154-15</strain>
    </source>
</reference>
<protein>
    <recommendedName>
        <fullName evidence="7">Glutamate-1-semialdehyde 2,1-aminomutase</fullName>
        <shortName evidence="7">GSA</shortName>
        <ecNumber evidence="7">5.4.3.8</ecNumber>
    </recommendedName>
    <alternativeName>
        <fullName evidence="7">Glutamate-1-semialdehyde aminotransferase</fullName>
        <shortName evidence="7">GSA-AT</shortName>
    </alternativeName>
</protein>
<organism evidence="8 9">
    <name type="scientific">Helicobacter colisuis</name>
    <dbReference type="NCBI Taxonomy" id="2949739"/>
    <lineage>
        <taxon>Bacteria</taxon>
        <taxon>Pseudomonadati</taxon>
        <taxon>Campylobacterota</taxon>
        <taxon>Epsilonproteobacteria</taxon>
        <taxon>Campylobacterales</taxon>
        <taxon>Helicobacteraceae</taxon>
        <taxon>Helicobacter</taxon>
    </lineage>
</organism>
<dbReference type="EMBL" id="JAMOKX010000003">
    <property type="protein sequence ID" value="MCL9819331.1"/>
    <property type="molecule type" value="Genomic_DNA"/>
</dbReference>
<sequence length="439" mass="47303">METLNHLNSINDFNEAKQVIPGGVNSPVRAFKSVGGTPPFIKRGEGPYLIDEDNNTYIDFVQSWGPLIFGHCDKEIEAIVIETIKKGLSFGAPTTLETALAKEVISIYEGIDKIRFVSSGTEATMSAIRLARAYTKRDDIIKFEGCYHGHSDSLLVSAGSGLATFGSPSSPGVPEDFTKHTLVARYNDIQSVESCIQISKQKGKGVACVILEPIAGNMGLVPAKKEFLESLERLCKQEGIVLILDEVMSGFRASLNGSQSFYGVNGDLVTFGKVIGGGMPVGAFGGRSEIMNLLSPQGSVYQAGTLSGNPVAMSAGLVALKKLKNNPEIYGKLESLALQLTNGLKNIAAEFGITLQTCVRGSMFGFFFNQNPVENFEDALKSDTELFGKFHQGMLEKGVYFAASQFETGFICVGMNEAMIDEVLSKAKEVFLEIGTYGK</sequence>
<dbReference type="Gene3D" id="3.40.640.10">
    <property type="entry name" value="Type I PLP-dependent aspartate aminotransferase-like (Major domain)"/>
    <property type="match status" value="1"/>
</dbReference>
<dbReference type="SUPFAM" id="SSF53383">
    <property type="entry name" value="PLP-dependent transferases"/>
    <property type="match status" value="1"/>
</dbReference>
<evidence type="ECO:0000256" key="7">
    <source>
        <dbReference type="HAMAP-Rule" id="MF_00375"/>
    </source>
</evidence>
<proteinExistence type="inferred from homology"/>
<keyword evidence="7" id="KW-0963">Cytoplasm</keyword>
<keyword evidence="4 7" id="KW-0663">Pyridoxal phosphate</keyword>
<dbReference type="PROSITE" id="PS00600">
    <property type="entry name" value="AA_TRANSFER_CLASS_3"/>
    <property type="match status" value="1"/>
</dbReference>
<dbReference type="EC" id="5.4.3.8" evidence="7"/>
<keyword evidence="6 7" id="KW-0627">Porphyrin biosynthesis</keyword>
<comment type="subunit">
    <text evidence="7">Homodimer.</text>
</comment>
<comment type="cofactor">
    <cofactor evidence="1 7">
        <name>pyridoxal 5'-phosphate</name>
        <dbReference type="ChEBI" id="CHEBI:597326"/>
    </cofactor>
</comment>
<keyword evidence="9" id="KW-1185">Reference proteome</keyword>
<accession>A0ABT0TTR2</accession>
<evidence type="ECO:0000256" key="1">
    <source>
        <dbReference type="ARBA" id="ARBA00001933"/>
    </source>
</evidence>
<name>A0ABT0TTR2_9HELI</name>
<dbReference type="RefSeq" id="WP_250603992.1">
    <property type="nucleotide sequence ID" value="NZ_JAMOKX010000003.1"/>
</dbReference>
<dbReference type="HAMAP" id="MF_00375">
    <property type="entry name" value="HemL_aminotrans_3"/>
    <property type="match status" value="1"/>
</dbReference>